<evidence type="ECO:0000256" key="12">
    <source>
        <dbReference type="ARBA" id="ARBA00022824"/>
    </source>
</evidence>
<evidence type="ECO:0000256" key="14">
    <source>
        <dbReference type="ARBA" id="ARBA00023034"/>
    </source>
</evidence>
<dbReference type="GO" id="GO:0005764">
    <property type="term" value="C:lysosome"/>
    <property type="evidence" value="ECO:0007669"/>
    <property type="project" value="UniProtKB-SubCell"/>
</dbReference>
<gene>
    <name evidence="23" type="ORF">CA267_010960</name>
</gene>
<evidence type="ECO:0000256" key="10">
    <source>
        <dbReference type="ARBA" id="ARBA00022729"/>
    </source>
</evidence>
<dbReference type="SUPFAM" id="SSF53187">
    <property type="entry name" value="Zn-dependent exopeptidases"/>
    <property type="match status" value="1"/>
</dbReference>
<evidence type="ECO:0000256" key="16">
    <source>
        <dbReference type="ARBA" id="ARBA00023145"/>
    </source>
</evidence>
<keyword evidence="12" id="KW-0256">Endoplasmic reticulum</keyword>
<evidence type="ECO:0000313" key="24">
    <source>
        <dbReference type="Proteomes" id="UP000219285"/>
    </source>
</evidence>
<evidence type="ECO:0000256" key="13">
    <source>
        <dbReference type="ARBA" id="ARBA00022833"/>
    </source>
</evidence>
<evidence type="ECO:0000256" key="5">
    <source>
        <dbReference type="ARBA" id="ARBA00014116"/>
    </source>
</evidence>
<evidence type="ECO:0000256" key="20">
    <source>
        <dbReference type="ARBA" id="ARBA00033328"/>
    </source>
</evidence>
<sequence>MLNCYKLKSLSLLLAASVSFPIYAALPESQVETLDMLKTQALNDDTAYQIIESLTTEVGARMVGTEGEARSVEWAMQKMKSLGFDKVWKEESEVTLWSRGSLKLEIAAPFPHPVVGLTLGGSVGTNGETLTAEVVEFNTLEALKAAKKGSLEGKIAFVSYRMERHEDGHGYGEAVGARVAGASIAADKGAVAFLLRSVGTDTNRFAHTGVMHYEENVKKIPAIALSNPDADLLVNSLQRGKPVTFSINSTASGPTNETVTIANVIGEVTGSEQPQEVVTLGAHLDSWDVGTGAIDDGIGIGITLAAGHYIAQLPQAPKRSVRVILFAAEEIGLAGAKDYVVKHKEEMDQHVMGAEWDFGNGNIYSMEPGVGPEALASIRDFADYLAPMGIAYSSKNSAKGQSDMSALGNEGQPAVNFDPDGSDYFDYHHTKNDTLDKVNQAALKNNTAVYTAFAYYAADSNVNFRK</sequence>
<keyword evidence="24" id="KW-1185">Reference proteome</keyword>
<dbReference type="InterPro" id="IPR039866">
    <property type="entry name" value="CPQ"/>
</dbReference>
<proteinExistence type="predicted"/>
<dbReference type="PANTHER" id="PTHR12053:SF3">
    <property type="entry name" value="CARBOXYPEPTIDASE Q"/>
    <property type="match status" value="1"/>
</dbReference>
<organism evidence="23 24">
    <name type="scientific">Alteromonas pelagimontana</name>
    <dbReference type="NCBI Taxonomy" id="1858656"/>
    <lineage>
        <taxon>Bacteria</taxon>
        <taxon>Pseudomonadati</taxon>
        <taxon>Pseudomonadota</taxon>
        <taxon>Gammaproteobacteria</taxon>
        <taxon>Alteromonadales</taxon>
        <taxon>Alteromonadaceae</taxon>
        <taxon>Alteromonas/Salinimonas group</taxon>
        <taxon>Alteromonas</taxon>
    </lineage>
</organism>
<evidence type="ECO:0000256" key="19">
    <source>
        <dbReference type="ARBA" id="ARBA00025833"/>
    </source>
</evidence>
<dbReference type="GO" id="GO:0005576">
    <property type="term" value="C:extracellular region"/>
    <property type="evidence" value="ECO:0007669"/>
    <property type="project" value="UniProtKB-SubCell"/>
</dbReference>
<evidence type="ECO:0000256" key="8">
    <source>
        <dbReference type="ARBA" id="ARBA00022670"/>
    </source>
</evidence>
<evidence type="ECO:0000256" key="21">
    <source>
        <dbReference type="SAM" id="SignalP"/>
    </source>
</evidence>
<dbReference type="Proteomes" id="UP000219285">
    <property type="component" value="Chromosome"/>
</dbReference>
<dbReference type="AlphaFoldDB" id="A0A6M4MDJ8"/>
<dbReference type="KEGG" id="apel:CA267_010960"/>
<evidence type="ECO:0000256" key="17">
    <source>
        <dbReference type="ARBA" id="ARBA00023180"/>
    </source>
</evidence>
<accession>A0A6M4MDJ8</accession>
<comment type="subcellular location">
    <subcellularLocation>
        <location evidence="1">Endoplasmic reticulum</location>
    </subcellularLocation>
    <subcellularLocation>
        <location evidence="3">Golgi apparatus</location>
    </subcellularLocation>
    <subcellularLocation>
        <location evidence="2">Lysosome</location>
    </subcellularLocation>
    <subcellularLocation>
        <location evidence="4">Secreted</location>
    </subcellularLocation>
</comment>
<keyword evidence="16" id="KW-0865">Zymogen</keyword>
<dbReference type="Gene3D" id="3.40.630.10">
    <property type="entry name" value="Zn peptidases"/>
    <property type="match status" value="1"/>
</dbReference>
<keyword evidence="11" id="KW-0378">Hydrolase</keyword>
<evidence type="ECO:0000313" key="23">
    <source>
        <dbReference type="EMBL" id="QJR81264.1"/>
    </source>
</evidence>
<dbReference type="GO" id="GO:0004180">
    <property type="term" value="F:carboxypeptidase activity"/>
    <property type="evidence" value="ECO:0007669"/>
    <property type="project" value="UniProtKB-KW"/>
</dbReference>
<evidence type="ECO:0000256" key="18">
    <source>
        <dbReference type="ARBA" id="ARBA00023228"/>
    </source>
</evidence>
<evidence type="ECO:0000256" key="2">
    <source>
        <dbReference type="ARBA" id="ARBA00004371"/>
    </source>
</evidence>
<evidence type="ECO:0000259" key="22">
    <source>
        <dbReference type="Pfam" id="PF04389"/>
    </source>
</evidence>
<keyword evidence="7" id="KW-0121">Carboxypeptidase</keyword>
<dbReference type="Gene3D" id="3.50.30.30">
    <property type="match status" value="1"/>
</dbReference>
<dbReference type="GO" id="GO:0070573">
    <property type="term" value="F:metallodipeptidase activity"/>
    <property type="evidence" value="ECO:0007669"/>
    <property type="project" value="InterPro"/>
</dbReference>
<dbReference type="InterPro" id="IPR007484">
    <property type="entry name" value="Peptidase_M28"/>
</dbReference>
<dbReference type="PANTHER" id="PTHR12053">
    <property type="entry name" value="PROTEASE FAMILY M28 PLASMA GLUTAMATE CARBOXYPEPTIDASE-RELATED"/>
    <property type="match status" value="1"/>
</dbReference>
<evidence type="ECO:0000256" key="7">
    <source>
        <dbReference type="ARBA" id="ARBA00022645"/>
    </source>
</evidence>
<keyword evidence="17" id="KW-0325">Glycoprotein</keyword>
<keyword evidence="15" id="KW-0482">Metalloprotease</keyword>
<dbReference type="EMBL" id="CP052766">
    <property type="protein sequence ID" value="QJR81264.1"/>
    <property type="molecule type" value="Genomic_DNA"/>
</dbReference>
<evidence type="ECO:0000256" key="9">
    <source>
        <dbReference type="ARBA" id="ARBA00022723"/>
    </source>
</evidence>
<evidence type="ECO:0000256" key="3">
    <source>
        <dbReference type="ARBA" id="ARBA00004555"/>
    </source>
</evidence>
<name>A0A6M4MDJ8_9ALTE</name>
<evidence type="ECO:0000256" key="1">
    <source>
        <dbReference type="ARBA" id="ARBA00004240"/>
    </source>
</evidence>
<reference evidence="23 24" key="2">
    <citation type="submission" date="2020-04" db="EMBL/GenBank/DDBJ databases">
        <title>Complete genome sequence of Alteromonas pelagimontana 5.12T.</title>
        <authorList>
            <person name="Sinha R.K."/>
            <person name="Krishnan K.P."/>
            <person name="Kurian J.P."/>
        </authorList>
    </citation>
    <scope>NUCLEOTIDE SEQUENCE [LARGE SCALE GENOMIC DNA]</scope>
    <source>
        <strain evidence="23 24">5.12</strain>
    </source>
</reference>
<keyword evidence="14" id="KW-0333">Golgi apparatus</keyword>
<dbReference type="GO" id="GO:0046872">
    <property type="term" value="F:metal ion binding"/>
    <property type="evidence" value="ECO:0007669"/>
    <property type="project" value="UniProtKB-KW"/>
</dbReference>
<reference evidence="24" key="1">
    <citation type="submission" date="2014-12" db="EMBL/GenBank/DDBJ databases">
        <title>Complete genome sequence of a multi-drug resistant Klebsiella pneumoniae.</title>
        <authorList>
            <person name="Hua X."/>
            <person name="Chen Q."/>
            <person name="Li X."/>
            <person name="Feng Y."/>
            <person name="Ruan Z."/>
            <person name="Yu Y."/>
        </authorList>
    </citation>
    <scope>NUCLEOTIDE SEQUENCE [LARGE SCALE GENOMIC DNA]</scope>
    <source>
        <strain evidence="24">5.12</strain>
    </source>
</reference>
<evidence type="ECO:0000256" key="4">
    <source>
        <dbReference type="ARBA" id="ARBA00004613"/>
    </source>
</evidence>
<keyword evidence="18" id="KW-0458">Lysosome</keyword>
<keyword evidence="8" id="KW-0645">Protease</keyword>
<comment type="subunit">
    <text evidence="19">Homodimer. The monomeric form is inactive while the homodimer is active.</text>
</comment>
<keyword evidence="6" id="KW-0964">Secreted</keyword>
<evidence type="ECO:0000256" key="11">
    <source>
        <dbReference type="ARBA" id="ARBA00022801"/>
    </source>
</evidence>
<evidence type="ECO:0000256" key="6">
    <source>
        <dbReference type="ARBA" id="ARBA00022525"/>
    </source>
</evidence>
<evidence type="ECO:0000256" key="15">
    <source>
        <dbReference type="ARBA" id="ARBA00023049"/>
    </source>
</evidence>
<keyword evidence="13" id="KW-0862">Zinc</keyword>
<dbReference type="Pfam" id="PF04389">
    <property type="entry name" value="Peptidase_M28"/>
    <property type="match status" value="1"/>
</dbReference>
<feature type="chain" id="PRO_5028971664" description="Carboxypeptidase Q" evidence="21">
    <location>
        <begin position="25"/>
        <end position="466"/>
    </location>
</feature>
<dbReference type="GO" id="GO:0006508">
    <property type="term" value="P:proteolysis"/>
    <property type="evidence" value="ECO:0007669"/>
    <property type="project" value="UniProtKB-KW"/>
</dbReference>
<feature type="signal peptide" evidence="21">
    <location>
        <begin position="1"/>
        <end position="24"/>
    </location>
</feature>
<keyword evidence="9" id="KW-0479">Metal-binding</keyword>
<feature type="domain" description="Peptidase M28" evidence="22">
    <location>
        <begin position="263"/>
        <end position="452"/>
    </location>
</feature>
<dbReference type="OrthoDB" id="9769665at2"/>
<dbReference type="RefSeq" id="WP_075607442.1">
    <property type="nucleotide sequence ID" value="NZ_CP052766.1"/>
</dbReference>
<keyword evidence="10 21" id="KW-0732">Signal</keyword>
<protein>
    <recommendedName>
        <fullName evidence="5">Carboxypeptidase Q</fullName>
    </recommendedName>
    <alternativeName>
        <fullName evidence="20">Plasma glutamate carboxypeptidase</fullName>
    </alternativeName>
</protein>